<name>A0ABS5B180_9STRE</name>
<evidence type="ECO:0000256" key="2">
    <source>
        <dbReference type="ARBA" id="ARBA00011738"/>
    </source>
</evidence>
<feature type="domain" description="Aminotransferase class I/classII large" evidence="8">
    <location>
        <begin position="23"/>
        <end position="346"/>
    </location>
</feature>
<comment type="pathway">
    <text evidence="7">Amino-acid biosynthesis; L-histidine biosynthesis; L-histidine from 5-phospho-alpha-D-ribose 1-diphosphate: step 7/9.</text>
</comment>
<dbReference type="PANTHER" id="PTHR43643:SF3">
    <property type="entry name" value="HISTIDINOL-PHOSPHATE AMINOTRANSFERASE"/>
    <property type="match status" value="1"/>
</dbReference>
<keyword evidence="5 7" id="KW-0663">Pyridoxal phosphate</keyword>
<comment type="caution">
    <text evidence="9">The sequence shown here is derived from an EMBL/GenBank/DDBJ whole genome shotgun (WGS) entry which is preliminary data.</text>
</comment>
<organism evidence="9 10">
    <name type="scientific">Streptococcus oricebi</name>
    <dbReference type="NCBI Taxonomy" id="1547447"/>
    <lineage>
        <taxon>Bacteria</taxon>
        <taxon>Bacillati</taxon>
        <taxon>Bacillota</taxon>
        <taxon>Bacilli</taxon>
        <taxon>Lactobacillales</taxon>
        <taxon>Streptococcaceae</taxon>
        <taxon>Streptococcus</taxon>
    </lineage>
</organism>
<reference evidence="9 10" key="1">
    <citation type="submission" date="2018-02" db="EMBL/GenBank/DDBJ databases">
        <title>Draft genome sequence of Streptococcus oricebi CCUG 70868T type strain.</title>
        <authorList>
            <person name="Mendez V."/>
            <person name="Salva-Serra F."/>
            <person name="Jaen-Luchoro D."/>
            <person name="Gonzales-Siles L."/>
            <person name="Karlsson R."/>
            <person name="Engstrom-Jakobsson H."/>
            <person name="Busquets A."/>
            <person name="Gomila M."/>
            <person name="Pineiro-Iglesias B."/>
            <person name="Bennasar-Figueras A."/>
            <person name="Seeger M."/>
            <person name="Moore E."/>
        </authorList>
    </citation>
    <scope>NUCLEOTIDE SEQUENCE [LARGE SCALE GENOMIC DNA]</scope>
    <source>
        <strain evidence="9 10">CCUG 70868</strain>
    </source>
</reference>
<dbReference type="InterPro" id="IPR015422">
    <property type="entry name" value="PyrdxlP-dep_Trfase_small"/>
</dbReference>
<sequence length="351" mass="39361">MVQIKGLRNLSPYVAGQQPAEKNIIKLNTNENAYGPSPKLDQVLKDYDIGQLRRYSSLEHPELSQALAEHLGVQKEQLILGNGSDDILSMAFLAFFNNKEPLLFPDLTYGFYKVWAQLYQIPYQEISLTADFDIELADYQQPNGGLVLANPNAPTGLYRSLADIESLLVANPEVVLVLDEAYINFGGETAIPLLDKYPNLFICRTFSKDAALAGLRLGYGVASPDLIGVIKAVKNSINPYSVDSLADSLGLAAIRDWAYYEDINQRIARTRDDFTAGLRALDFEVLPSLTNFLLVKPKGISAAALYQYLEEKKIYVRYFPKLERLKDYLRISIGRPEEMQQVLARIKEALK</sequence>
<keyword evidence="4 7" id="KW-0808">Transferase</keyword>
<evidence type="ECO:0000256" key="5">
    <source>
        <dbReference type="ARBA" id="ARBA00022898"/>
    </source>
</evidence>
<dbReference type="CDD" id="cd00609">
    <property type="entry name" value="AAT_like"/>
    <property type="match status" value="1"/>
</dbReference>
<dbReference type="Proteomes" id="UP001519296">
    <property type="component" value="Unassembled WGS sequence"/>
</dbReference>
<evidence type="ECO:0000313" key="9">
    <source>
        <dbReference type="EMBL" id="MBP2622583.1"/>
    </source>
</evidence>
<evidence type="ECO:0000256" key="3">
    <source>
        <dbReference type="ARBA" id="ARBA00022576"/>
    </source>
</evidence>
<dbReference type="Pfam" id="PF00155">
    <property type="entry name" value="Aminotran_1_2"/>
    <property type="match status" value="1"/>
</dbReference>
<comment type="cofactor">
    <cofactor evidence="1 7">
        <name>pyridoxal 5'-phosphate</name>
        <dbReference type="ChEBI" id="CHEBI:597326"/>
    </cofactor>
</comment>
<dbReference type="RefSeq" id="WP_209626594.1">
    <property type="nucleotide sequence ID" value="NZ_PRDG01000001.1"/>
</dbReference>
<dbReference type="InterPro" id="IPR015424">
    <property type="entry name" value="PyrdxlP-dep_Trfase"/>
</dbReference>
<keyword evidence="10" id="KW-1185">Reference proteome</keyword>
<dbReference type="NCBIfam" id="TIGR01141">
    <property type="entry name" value="hisC"/>
    <property type="match status" value="1"/>
</dbReference>
<keyword evidence="3 7" id="KW-0032">Aminotransferase</keyword>
<dbReference type="EC" id="2.6.1.9" evidence="7"/>
<comment type="similarity">
    <text evidence="7">Belongs to the class-II pyridoxal-phosphate-dependent aminotransferase family. Histidinol-phosphate aminotransferase subfamily.</text>
</comment>
<dbReference type="PANTHER" id="PTHR43643">
    <property type="entry name" value="HISTIDINOL-PHOSPHATE AMINOTRANSFERASE 2"/>
    <property type="match status" value="1"/>
</dbReference>
<dbReference type="InterPro" id="IPR050106">
    <property type="entry name" value="HistidinolP_aminotransfase"/>
</dbReference>
<dbReference type="InterPro" id="IPR015421">
    <property type="entry name" value="PyrdxlP-dep_Trfase_major"/>
</dbReference>
<keyword evidence="6 7" id="KW-0368">Histidine biosynthesis</keyword>
<dbReference type="InterPro" id="IPR004839">
    <property type="entry name" value="Aminotransferase_I/II_large"/>
</dbReference>
<keyword evidence="7" id="KW-0028">Amino-acid biosynthesis</keyword>
<dbReference type="Gene3D" id="3.90.1150.10">
    <property type="entry name" value="Aspartate Aminotransferase, domain 1"/>
    <property type="match status" value="1"/>
</dbReference>
<dbReference type="Gene3D" id="3.40.640.10">
    <property type="entry name" value="Type I PLP-dependent aspartate aminotransferase-like (Major domain)"/>
    <property type="match status" value="1"/>
</dbReference>
<evidence type="ECO:0000313" key="10">
    <source>
        <dbReference type="Proteomes" id="UP001519296"/>
    </source>
</evidence>
<evidence type="ECO:0000256" key="6">
    <source>
        <dbReference type="ARBA" id="ARBA00023102"/>
    </source>
</evidence>
<dbReference type="SUPFAM" id="SSF53383">
    <property type="entry name" value="PLP-dependent transferases"/>
    <property type="match status" value="1"/>
</dbReference>
<proteinExistence type="inferred from homology"/>
<accession>A0ABS5B180</accession>
<evidence type="ECO:0000256" key="4">
    <source>
        <dbReference type="ARBA" id="ARBA00022679"/>
    </source>
</evidence>
<evidence type="ECO:0000259" key="8">
    <source>
        <dbReference type="Pfam" id="PF00155"/>
    </source>
</evidence>
<comment type="subunit">
    <text evidence="2 7">Homodimer.</text>
</comment>
<comment type="catalytic activity">
    <reaction evidence="7">
        <text>L-histidinol phosphate + 2-oxoglutarate = 3-(imidazol-4-yl)-2-oxopropyl phosphate + L-glutamate</text>
        <dbReference type="Rhea" id="RHEA:23744"/>
        <dbReference type="ChEBI" id="CHEBI:16810"/>
        <dbReference type="ChEBI" id="CHEBI:29985"/>
        <dbReference type="ChEBI" id="CHEBI:57766"/>
        <dbReference type="ChEBI" id="CHEBI:57980"/>
        <dbReference type="EC" id="2.6.1.9"/>
    </reaction>
</comment>
<dbReference type="HAMAP" id="MF_01023">
    <property type="entry name" value="HisC_aminotrans_2"/>
    <property type="match status" value="1"/>
</dbReference>
<evidence type="ECO:0000256" key="1">
    <source>
        <dbReference type="ARBA" id="ARBA00001933"/>
    </source>
</evidence>
<gene>
    <name evidence="7" type="primary">hisC</name>
    <name evidence="9" type="ORF">C4K46_01365</name>
</gene>
<protein>
    <recommendedName>
        <fullName evidence="7">Histidinol-phosphate aminotransferase</fullName>
        <ecNumber evidence="7">2.6.1.9</ecNumber>
    </recommendedName>
    <alternativeName>
        <fullName evidence="7">Imidazole acetol-phosphate transaminase</fullName>
    </alternativeName>
</protein>
<feature type="modified residue" description="N6-(pyridoxal phosphate)lysine" evidence="7">
    <location>
        <position position="208"/>
    </location>
</feature>
<dbReference type="EMBL" id="PRDG01000001">
    <property type="protein sequence ID" value="MBP2622583.1"/>
    <property type="molecule type" value="Genomic_DNA"/>
</dbReference>
<evidence type="ECO:0000256" key="7">
    <source>
        <dbReference type="HAMAP-Rule" id="MF_01023"/>
    </source>
</evidence>
<dbReference type="InterPro" id="IPR005861">
    <property type="entry name" value="HisP_aminotrans"/>
</dbReference>